<keyword evidence="3" id="KW-1185">Reference proteome</keyword>
<accession>A0A3S9HAW8</accession>
<dbReference type="PANTHER" id="PTHR33990">
    <property type="entry name" value="PROTEIN YJDN-RELATED"/>
    <property type="match status" value="1"/>
</dbReference>
<feature type="domain" description="PhnB-like" evidence="1">
    <location>
        <begin position="7"/>
        <end position="137"/>
    </location>
</feature>
<reference evidence="3" key="1">
    <citation type="submission" date="2018-12" db="EMBL/GenBank/DDBJ databases">
        <title>Complete genome sequencing of Jeotgalibaca sp. H21T32.</title>
        <authorList>
            <person name="Bae J.-W."/>
            <person name="Lee S.-Y."/>
        </authorList>
    </citation>
    <scope>NUCLEOTIDE SEQUENCE [LARGE SCALE GENOMIC DNA]</scope>
    <source>
        <strain evidence="3">H21T32</strain>
    </source>
</reference>
<gene>
    <name evidence="2" type="ORF">EJN90_07610</name>
</gene>
<dbReference type="AlphaFoldDB" id="A0A3S9HAW8"/>
<dbReference type="InterPro" id="IPR028973">
    <property type="entry name" value="PhnB-like"/>
</dbReference>
<evidence type="ECO:0000313" key="2">
    <source>
        <dbReference type="EMBL" id="AZP04508.1"/>
    </source>
</evidence>
<dbReference type="PANTHER" id="PTHR33990:SF1">
    <property type="entry name" value="PROTEIN YJDN"/>
    <property type="match status" value="1"/>
</dbReference>
<dbReference type="InterPro" id="IPR029068">
    <property type="entry name" value="Glyas_Bleomycin-R_OHBP_Dase"/>
</dbReference>
<sequence>MLLDAYPYLIFDGEAQEAFDFYAEVLNAENLGLTKFKDMPAVPDSQPLSDEAQNLVMNATLQLPNGSYLMFSDTFPVMPYSKGNNVSITLVYDTLEETKATFDKLAEGGEIQMELQETFWSPLYGNLTDKFWVEWQLSTEEEETPSIDIQE</sequence>
<dbReference type="EMBL" id="CP034465">
    <property type="protein sequence ID" value="AZP04508.1"/>
    <property type="molecule type" value="Genomic_DNA"/>
</dbReference>
<dbReference type="Proteomes" id="UP000273326">
    <property type="component" value="Chromosome"/>
</dbReference>
<dbReference type="Gene3D" id="3.10.180.10">
    <property type="entry name" value="2,3-Dihydroxybiphenyl 1,2-Dioxygenase, domain 1"/>
    <property type="match status" value="1"/>
</dbReference>
<evidence type="ECO:0000259" key="1">
    <source>
        <dbReference type="Pfam" id="PF06983"/>
    </source>
</evidence>
<protein>
    <submittedName>
        <fullName evidence="2">VOC family protein</fullName>
    </submittedName>
</protein>
<organism evidence="2 3">
    <name type="scientific">Jeotgalibaca ciconiae</name>
    <dbReference type="NCBI Taxonomy" id="2496265"/>
    <lineage>
        <taxon>Bacteria</taxon>
        <taxon>Bacillati</taxon>
        <taxon>Bacillota</taxon>
        <taxon>Bacilli</taxon>
        <taxon>Lactobacillales</taxon>
        <taxon>Carnobacteriaceae</taxon>
        <taxon>Jeotgalibaca</taxon>
    </lineage>
</organism>
<dbReference type="CDD" id="cd06588">
    <property type="entry name" value="PhnB_like"/>
    <property type="match status" value="1"/>
</dbReference>
<proteinExistence type="predicted"/>
<dbReference type="OrthoDB" id="9795306at2"/>
<dbReference type="KEGG" id="jeh:EJN90_07610"/>
<dbReference type="RefSeq" id="WP_126109993.1">
    <property type="nucleotide sequence ID" value="NZ_CP034465.1"/>
</dbReference>
<dbReference type="SUPFAM" id="SSF54593">
    <property type="entry name" value="Glyoxalase/Bleomycin resistance protein/Dihydroxybiphenyl dioxygenase"/>
    <property type="match status" value="1"/>
</dbReference>
<name>A0A3S9HAW8_9LACT</name>
<evidence type="ECO:0000313" key="3">
    <source>
        <dbReference type="Proteomes" id="UP000273326"/>
    </source>
</evidence>
<dbReference type="Pfam" id="PF06983">
    <property type="entry name" value="3-dmu-9_3-mt"/>
    <property type="match status" value="1"/>
</dbReference>